<organism evidence="3">
    <name type="scientific">Nakamurella sp. A5-74</name>
    <dbReference type="NCBI Taxonomy" id="3158264"/>
    <lineage>
        <taxon>Bacteria</taxon>
        <taxon>Bacillati</taxon>
        <taxon>Actinomycetota</taxon>
        <taxon>Actinomycetes</taxon>
        <taxon>Nakamurellales</taxon>
        <taxon>Nakamurellaceae</taxon>
        <taxon>Nakamurella</taxon>
    </lineage>
</organism>
<dbReference type="SMART" id="SM01234">
    <property type="entry name" value="Haemolytic"/>
    <property type="match status" value="1"/>
</dbReference>
<dbReference type="GO" id="GO:0005886">
    <property type="term" value="C:plasma membrane"/>
    <property type="evidence" value="ECO:0007669"/>
    <property type="project" value="UniProtKB-SubCell"/>
</dbReference>
<name>A0AAU8DRH2_9ACTN</name>
<evidence type="ECO:0000256" key="1">
    <source>
        <dbReference type="HAMAP-Rule" id="MF_00386"/>
    </source>
</evidence>
<feature type="compositionally biased region" description="Basic and acidic residues" evidence="2">
    <location>
        <begin position="96"/>
        <end position="106"/>
    </location>
</feature>
<sequence length="129" mass="14317">MSGRIARMLIAPIRFYQRQISPSLPATCRYHPTCSAYAVEALQVHGALRGTWLTVRRIGRCQPYSRRGPIDPVPPSRREPERQSDSSSSGVIVESDSSRRRADRPVRAEFKKFAIPGVAVGTPGERPSS</sequence>
<keyword evidence="1" id="KW-1003">Cell membrane</keyword>
<comment type="subcellular location">
    <subcellularLocation>
        <location evidence="1">Cell membrane</location>
        <topology evidence="1">Peripheral membrane protein</topology>
        <orientation evidence="1">Cytoplasmic side</orientation>
    </subcellularLocation>
</comment>
<comment type="function">
    <text evidence="1">Could be involved in insertion of integral membrane proteins into the membrane.</text>
</comment>
<evidence type="ECO:0000313" key="3">
    <source>
        <dbReference type="EMBL" id="XCG63779.1"/>
    </source>
</evidence>
<comment type="similarity">
    <text evidence="1">Belongs to the UPF0161 family.</text>
</comment>
<dbReference type="RefSeq" id="WP_353649394.1">
    <property type="nucleotide sequence ID" value="NZ_CP159218.1"/>
</dbReference>
<dbReference type="PANTHER" id="PTHR33383:SF1">
    <property type="entry name" value="MEMBRANE PROTEIN INSERTION EFFICIENCY FACTOR-RELATED"/>
    <property type="match status" value="1"/>
</dbReference>
<dbReference type="HAMAP" id="MF_00386">
    <property type="entry name" value="UPF0161_YidD"/>
    <property type="match status" value="1"/>
</dbReference>
<accession>A0AAU8DRH2</accession>
<dbReference type="EMBL" id="CP159218">
    <property type="protein sequence ID" value="XCG63779.1"/>
    <property type="molecule type" value="Genomic_DNA"/>
</dbReference>
<evidence type="ECO:0000256" key="2">
    <source>
        <dbReference type="SAM" id="MobiDB-lite"/>
    </source>
</evidence>
<dbReference type="AlphaFoldDB" id="A0AAU8DRH2"/>
<proteinExistence type="inferred from homology"/>
<feature type="compositionally biased region" description="Low complexity" evidence="2">
    <location>
        <begin position="85"/>
        <end position="95"/>
    </location>
</feature>
<keyword evidence="1" id="KW-0472">Membrane</keyword>
<dbReference type="InterPro" id="IPR002696">
    <property type="entry name" value="Membr_insert_effic_factor_YidD"/>
</dbReference>
<feature type="region of interest" description="Disordered" evidence="2">
    <location>
        <begin position="63"/>
        <end position="106"/>
    </location>
</feature>
<dbReference type="PANTHER" id="PTHR33383">
    <property type="entry name" value="MEMBRANE PROTEIN INSERTION EFFICIENCY FACTOR-RELATED"/>
    <property type="match status" value="1"/>
</dbReference>
<reference evidence="3" key="1">
    <citation type="submission" date="2024-05" db="EMBL/GenBank/DDBJ databases">
        <authorList>
            <person name="Cai S.Y."/>
            <person name="Jin L.M."/>
            <person name="Li H.R."/>
        </authorList>
    </citation>
    <scope>NUCLEOTIDE SEQUENCE</scope>
    <source>
        <strain evidence="3">A5-74</strain>
    </source>
</reference>
<protein>
    <recommendedName>
        <fullName evidence="1">Putative membrane protein insertion efficiency factor</fullName>
    </recommendedName>
</protein>
<dbReference type="Pfam" id="PF01809">
    <property type="entry name" value="YidD"/>
    <property type="match status" value="1"/>
</dbReference>
<gene>
    <name evidence="3" type="primary">yidD</name>
    <name evidence="3" type="ORF">ABLG96_21795</name>
</gene>
<dbReference type="NCBIfam" id="TIGR00278">
    <property type="entry name" value="membrane protein insertion efficiency factor YidD"/>
    <property type="match status" value="1"/>
</dbReference>